<comment type="similarity">
    <text evidence="6">Belongs to the major facilitator superfamily. Phosphate:H(+) symporter (TC 2.A.1.9) family.</text>
</comment>
<feature type="transmembrane region" description="Helical" evidence="7">
    <location>
        <begin position="304"/>
        <end position="327"/>
    </location>
</feature>
<evidence type="ECO:0000256" key="3">
    <source>
        <dbReference type="ARBA" id="ARBA00022692"/>
    </source>
</evidence>
<feature type="transmembrane region" description="Helical" evidence="7">
    <location>
        <begin position="378"/>
        <end position="398"/>
    </location>
</feature>
<dbReference type="GO" id="GO:0006857">
    <property type="term" value="P:oligopeptide transport"/>
    <property type="evidence" value="ECO:0007669"/>
    <property type="project" value="InterPro"/>
</dbReference>
<proteinExistence type="inferred from homology"/>
<evidence type="ECO:0000313" key="9">
    <source>
        <dbReference type="Proteomes" id="UP001161247"/>
    </source>
</evidence>
<keyword evidence="4 7" id="KW-1133">Transmembrane helix</keyword>
<feature type="transmembrane region" description="Helical" evidence="7">
    <location>
        <begin position="153"/>
        <end position="174"/>
    </location>
</feature>
<protein>
    <submittedName>
        <fullName evidence="8">OLC1v1004091C1</fullName>
    </submittedName>
</protein>
<keyword evidence="9" id="KW-1185">Reference proteome</keyword>
<keyword evidence="3 7" id="KW-0812">Transmembrane</keyword>
<feature type="transmembrane region" description="Helical" evidence="7">
    <location>
        <begin position="69"/>
        <end position="92"/>
    </location>
</feature>
<organism evidence="8 9">
    <name type="scientific">Oldenlandia corymbosa var. corymbosa</name>
    <dbReference type="NCBI Taxonomy" id="529605"/>
    <lineage>
        <taxon>Eukaryota</taxon>
        <taxon>Viridiplantae</taxon>
        <taxon>Streptophyta</taxon>
        <taxon>Embryophyta</taxon>
        <taxon>Tracheophyta</taxon>
        <taxon>Spermatophyta</taxon>
        <taxon>Magnoliopsida</taxon>
        <taxon>eudicotyledons</taxon>
        <taxon>Gunneridae</taxon>
        <taxon>Pentapetalae</taxon>
        <taxon>asterids</taxon>
        <taxon>lamiids</taxon>
        <taxon>Gentianales</taxon>
        <taxon>Rubiaceae</taxon>
        <taxon>Rubioideae</taxon>
        <taxon>Spermacoceae</taxon>
        <taxon>Hedyotis-Oldenlandia complex</taxon>
        <taxon>Oldenlandia</taxon>
    </lineage>
</organism>
<feature type="transmembrane region" description="Helical" evidence="7">
    <location>
        <begin position="500"/>
        <end position="523"/>
    </location>
</feature>
<dbReference type="PROSITE" id="PS01022">
    <property type="entry name" value="PTR2_1"/>
    <property type="match status" value="1"/>
</dbReference>
<dbReference type="GO" id="GO:0016020">
    <property type="term" value="C:membrane"/>
    <property type="evidence" value="ECO:0007669"/>
    <property type="project" value="UniProtKB-SubCell"/>
</dbReference>
<dbReference type="InterPro" id="IPR000109">
    <property type="entry name" value="POT_fam"/>
</dbReference>
<evidence type="ECO:0000256" key="5">
    <source>
        <dbReference type="ARBA" id="ARBA00023136"/>
    </source>
</evidence>
<feature type="transmembrane region" description="Helical" evidence="7">
    <location>
        <begin position="6"/>
        <end position="28"/>
    </location>
</feature>
<evidence type="ECO:0000313" key="8">
    <source>
        <dbReference type="EMBL" id="CAI9105218.1"/>
    </source>
</evidence>
<keyword evidence="5 7" id="KW-0472">Membrane</keyword>
<dbReference type="AlphaFoldDB" id="A0AAV1DC48"/>
<dbReference type="Gene3D" id="1.20.1250.20">
    <property type="entry name" value="MFS general substrate transporter like domains"/>
    <property type="match status" value="1"/>
</dbReference>
<name>A0AAV1DC48_OLDCO</name>
<comment type="subcellular location">
    <subcellularLocation>
        <location evidence="1">Membrane</location>
        <topology evidence="1">Multi-pass membrane protein</topology>
    </subcellularLocation>
</comment>
<evidence type="ECO:0000256" key="6">
    <source>
        <dbReference type="ARBA" id="ARBA00044504"/>
    </source>
</evidence>
<feature type="transmembrane region" description="Helical" evidence="7">
    <location>
        <begin position="461"/>
        <end position="479"/>
    </location>
</feature>
<accession>A0AAV1DC48</accession>
<comment type="similarity">
    <text evidence="2">Belongs to the major facilitator superfamily. Proton-dependent oligopeptide transporter (POT/PTR) (TC 2.A.17) family.</text>
</comment>
<feature type="transmembrane region" description="Helical" evidence="7">
    <location>
        <begin position="339"/>
        <end position="358"/>
    </location>
</feature>
<feature type="transmembrane region" description="Helical" evidence="7">
    <location>
        <begin position="418"/>
        <end position="441"/>
    </location>
</feature>
<feature type="transmembrane region" description="Helical" evidence="7">
    <location>
        <begin position="40"/>
        <end position="63"/>
    </location>
</feature>
<dbReference type="Proteomes" id="UP001161247">
    <property type="component" value="Chromosome 5"/>
</dbReference>
<sequence length="540" mass="59676">MWWHTATMAGISLAFGGLLSNLEVYLIEEFNIKSISAAKIFNMVNGLVSILPIGAAILADSFLGCYSVIWFSSLISSLGMLLITLTAAFSKLRPPPCQSTGSNNLCTDPTRLQLGVLYLSLALAVLGMSGNRFTLAPMGAYQFDKPKHQGIFFNWYIFVIYTCLIISTTAIVYVQNNVSWAWGFGISTAANALGLLLFVLGTRFYRQLKPQGSPFARLARVVIAAIRNRGVKLSKNPEDYCQDIETKTPTLPTKFFRVLNRAAIKSTQGDVANHEITGSVRKSWKFCAVTEVEDFKNLIKLLPLWTSALLVSVPLAIQMSMGILQALTMDRHLGHNFQIPAASVAVFLSISTCITVCFTDRVLMPVWSKFAPRPMTPLQRIGIGHLVDVLSMAALALVEVRRLKIARSHNLQDQVNAVVPMSIFWLVPSLALAGMGEAFHFPGHIAFYYQEFPMYLKSTSTAVVSLSIGIAFYMGNALIDAIRRSTDWLPDNINKGRLDNVFWVITILGGVNFCYFLVCASLYKYKTVENVVDDDSVNKA</sequence>
<evidence type="ECO:0000256" key="4">
    <source>
        <dbReference type="ARBA" id="ARBA00022989"/>
    </source>
</evidence>
<dbReference type="InterPro" id="IPR036259">
    <property type="entry name" value="MFS_trans_sf"/>
</dbReference>
<dbReference type="InterPro" id="IPR018456">
    <property type="entry name" value="PTR2_symporter_CS"/>
</dbReference>
<feature type="transmembrane region" description="Helical" evidence="7">
    <location>
        <begin position="181"/>
        <end position="205"/>
    </location>
</feature>
<dbReference type="CDD" id="cd17416">
    <property type="entry name" value="MFS_NPF1_2"/>
    <property type="match status" value="1"/>
</dbReference>
<dbReference type="PANTHER" id="PTHR11654">
    <property type="entry name" value="OLIGOPEPTIDE TRANSPORTER-RELATED"/>
    <property type="match status" value="1"/>
</dbReference>
<gene>
    <name evidence="8" type="ORF">OLC1_LOCUS13963</name>
</gene>
<evidence type="ECO:0000256" key="2">
    <source>
        <dbReference type="ARBA" id="ARBA00005982"/>
    </source>
</evidence>
<evidence type="ECO:0000256" key="1">
    <source>
        <dbReference type="ARBA" id="ARBA00004141"/>
    </source>
</evidence>
<dbReference type="Pfam" id="PF00854">
    <property type="entry name" value="PTR2"/>
    <property type="match status" value="1"/>
</dbReference>
<feature type="transmembrane region" description="Helical" evidence="7">
    <location>
        <begin position="112"/>
        <end position="133"/>
    </location>
</feature>
<reference evidence="8" key="1">
    <citation type="submission" date="2023-03" db="EMBL/GenBank/DDBJ databases">
        <authorList>
            <person name="Julca I."/>
        </authorList>
    </citation>
    <scope>NUCLEOTIDE SEQUENCE</scope>
</reference>
<evidence type="ECO:0000256" key="7">
    <source>
        <dbReference type="SAM" id="Phobius"/>
    </source>
</evidence>
<dbReference type="GO" id="GO:0022857">
    <property type="term" value="F:transmembrane transporter activity"/>
    <property type="evidence" value="ECO:0007669"/>
    <property type="project" value="InterPro"/>
</dbReference>
<dbReference type="EMBL" id="OX459122">
    <property type="protein sequence ID" value="CAI9105218.1"/>
    <property type="molecule type" value="Genomic_DNA"/>
</dbReference>
<dbReference type="SUPFAM" id="SSF103473">
    <property type="entry name" value="MFS general substrate transporter"/>
    <property type="match status" value="1"/>
</dbReference>